<dbReference type="EMBL" id="JBGMEL010000008">
    <property type="protein sequence ID" value="MFA0790800.1"/>
    <property type="molecule type" value="Genomic_DNA"/>
</dbReference>
<evidence type="ECO:0000313" key="5">
    <source>
        <dbReference type="EMBL" id="MFA0790800.1"/>
    </source>
</evidence>
<dbReference type="Gene3D" id="3.40.50.300">
    <property type="entry name" value="P-loop containing nucleotide triphosphate hydrolases"/>
    <property type="match status" value="1"/>
</dbReference>
<dbReference type="Pfam" id="PF00005">
    <property type="entry name" value="ABC_tran"/>
    <property type="match status" value="1"/>
</dbReference>
<accession>A0ABV4NN78</accession>
<dbReference type="PROSITE" id="PS50893">
    <property type="entry name" value="ABC_TRANSPORTER_2"/>
    <property type="match status" value="1"/>
</dbReference>
<feature type="domain" description="ABC transporter" evidence="4">
    <location>
        <begin position="3"/>
        <end position="240"/>
    </location>
</feature>
<keyword evidence="2" id="KW-0547">Nucleotide-binding</keyword>
<dbReference type="RefSeq" id="WP_299587640.1">
    <property type="nucleotide sequence ID" value="NZ_JBGMEL010000008.1"/>
</dbReference>
<keyword evidence="1" id="KW-0813">Transport</keyword>
<dbReference type="PROSITE" id="PS00211">
    <property type="entry name" value="ABC_TRANSPORTER_1"/>
    <property type="match status" value="1"/>
</dbReference>
<keyword evidence="3 5" id="KW-0067">ATP-binding</keyword>
<comment type="caution">
    <text evidence="5">The sequence shown here is derived from an EMBL/GenBank/DDBJ whole genome shotgun (WGS) entry which is preliminary data.</text>
</comment>
<evidence type="ECO:0000256" key="2">
    <source>
        <dbReference type="ARBA" id="ARBA00022741"/>
    </source>
</evidence>
<dbReference type="PANTHER" id="PTHR24220:SF86">
    <property type="entry name" value="ABC TRANSPORTER ABCH.1"/>
    <property type="match status" value="1"/>
</dbReference>
<evidence type="ECO:0000313" key="6">
    <source>
        <dbReference type="Proteomes" id="UP001569414"/>
    </source>
</evidence>
<dbReference type="PANTHER" id="PTHR24220">
    <property type="entry name" value="IMPORT ATP-BINDING PROTEIN"/>
    <property type="match status" value="1"/>
</dbReference>
<organism evidence="5 6">
    <name type="scientific">Microbulbifer echini</name>
    <dbReference type="NCBI Taxonomy" id="1529067"/>
    <lineage>
        <taxon>Bacteria</taxon>
        <taxon>Pseudomonadati</taxon>
        <taxon>Pseudomonadota</taxon>
        <taxon>Gammaproteobacteria</taxon>
        <taxon>Cellvibrionales</taxon>
        <taxon>Microbulbiferaceae</taxon>
        <taxon>Microbulbifer</taxon>
    </lineage>
</organism>
<proteinExistence type="predicted"/>
<dbReference type="InterPro" id="IPR003439">
    <property type="entry name" value="ABC_transporter-like_ATP-bd"/>
</dbReference>
<dbReference type="SUPFAM" id="SSF52540">
    <property type="entry name" value="P-loop containing nucleoside triphosphate hydrolases"/>
    <property type="match status" value="1"/>
</dbReference>
<dbReference type="InterPro" id="IPR027417">
    <property type="entry name" value="P-loop_NTPase"/>
</dbReference>
<keyword evidence="6" id="KW-1185">Reference proteome</keyword>
<dbReference type="InterPro" id="IPR015854">
    <property type="entry name" value="ABC_transpr_LolD-like"/>
</dbReference>
<dbReference type="SMART" id="SM00382">
    <property type="entry name" value="AAA"/>
    <property type="match status" value="1"/>
</dbReference>
<dbReference type="InterPro" id="IPR003593">
    <property type="entry name" value="AAA+_ATPase"/>
</dbReference>
<dbReference type="Proteomes" id="UP001569414">
    <property type="component" value="Unassembled WGS sequence"/>
</dbReference>
<reference evidence="5 6" key="1">
    <citation type="submission" date="2024-08" db="EMBL/GenBank/DDBJ databases">
        <authorList>
            <person name="Ishaq N."/>
        </authorList>
    </citation>
    <scope>NUCLEOTIDE SEQUENCE [LARGE SCALE GENOMIC DNA]</scope>
    <source>
        <strain evidence="5 6">JCM 30400</strain>
    </source>
</reference>
<dbReference type="GO" id="GO:0005524">
    <property type="term" value="F:ATP binding"/>
    <property type="evidence" value="ECO:0007669"/>
    <property type="project" value="UniProtKB-KW"/>
</dbReference>
<name>A0ABV4NN78_9GAMM</name>
<dbReference type="InterPro" id="IPR017871">
    <property type="entry name" value="ABC_transporter-like_CS"/>
</dbReference>
<evidence type="ECO:0000256" key="3">
    <source>
        <dbReference type="ARBA" id="ARBA00022840"/>
    </source>
</evidence>
<protein>
    <submittedName>
        <fullName evidence="5">ABC transporter ATP-binding protein</fullName>
    </submittedName>
</protein>
<dbReference type="InterPro" id="IPR017911">
    <property type="entry name" value="MacB-like_ATP-bd"/>
</dbReference>
<gene>
    <name evidence="5" type="ORF">ACCI51_09610</name>
</gene>
<dbReference type="CDD" id="cd03255">
    <property type="entry name" value="ABC_MJ0796_LolCDE_FtsE"/>
    <property type="match status" value="1"/>
</dbReference>
<sequence length="244" mass="26672">MLVELSGISKRYKMGDVWVDALKDVSLSLAKGEFLAVKGPSGSGKSTLLNILSALDQCDSGTVHVGGINIGRLGEHQRSKFRNRHIGIVFQSFNLIPVLSALENVMYPLTLRGVKEAKPRALQALRDVGLDQQANQRPTQLSGGQMQRVAIARAIVTQPDIVLADEPTANLDSKTSEHIMTLIQKLNKEQGVTFVISTHDDYVTGLASRVITILDGELVKDSQTNISPLDRHNRVDITELEVKV</sequence>
<evidence type="ECO:0000256" key="1">
    <source>
        <dbReference type="ARBA" id="ARBA00022448"/>
    </source>
</evidence>
<evidence type="ECO:0000259" key="4">
    <source>
        <dbReference type="PROSITE" id="PS50893"/>
    </source>
</evidence>